<sequence>MLRRQEQNKFHKMLGANLGNNSARSGASNSSPAKQGYTLDGKRVLPPQLIKENILFKLKNNVKLEDLRNIAQQTISKPSPDGPSQQVVNQMKDQMSKMAHSMLIFQEVHNDVMDFLNGELQLRPTFKQTMDSFRQVIPTIVDARIHEERLKPARIAVAKKAQEEKLAKAMSGAPRVSLSQGLDKEMLLSNITSEQVDCASESGREALPEGHFVKEISDSYFNKEKTLLSANGIESKDKDQVDLYVDTHYVDFMLAQVTAECMYQIQELQRKSGENTDAIQSLLESQERQFRWIQSQMIKTSHQSNRTEQILNRNVIEKYNISRRRIIFDAWKEHLTEAKQNQKKILRMGDIFRKYHSATAFQKYKQEAFSFTILSNNYKKVAKNISAAKESNAVPSKAVEELQGQIRGLDKAFKLMFEDKASKKELEKFKESLDSNRAISIFNDMKQLFDVTMVQIKSYIDKEKEGLREGFQYVLQEQSHKLDHLDFQTLVDRVHSLETQSIQTRMENLTLKDQLGQMMYKMQMHRYEEELREQQFKVDRLNTFNKELRSKVDYFISLLQNLNLNSVIPTQQQPQNSLVNFNDSSVHALMPSYTPTNYQGGGAQSRTGFLKHRQQQKGNSNITINGNSRQESPEQEGDITLAEIEGEIQQKGSFKTLQQRRNEVGRPQTSQGNSYRPNGQQNLKGNKSQAYQSFKQHQRLIYQEIKKEGNNTSLFGTSTPHIHKRTNSVAPGNTLVTSTADHSTNINFFITGLQQNQLPLNQNDIIRGAQIKGSSGSIFAQSSHRFSPNKFVNQETGIRPRTVLNLDQNNFGGNIYPNTENQFISAGGTVITPHSGNNNHESSAIMMSHSSFKFERNAIFNNDGGNQTMNNQDLHDLKIDMVGDRENSQKREGAFGTIHSQQTQLRDASAKARAQSLNPAINKKIKSKRIEDPRKQAVLKVKRSLGQMNQIETGGSQNRSNSSIGPFQPSIVTPILTPLNGGFMSPSYLDMSNAQPQQQHITSKTADQHYRKKSNHQSNILSSGYGLTPKQVPPSHKQQVGDPNLFHTNVLQGLSGKGEYSNDII</sequence>
<feature type="region of interest" description="Disordered" evidence="1">
    <location>
        <begin position="911"/>
        <end position="969"/>
    </location>
</feature>
<organism evidence="2 3">
    <name type="scientific">Halteria grandinella</name>
    <dbReference type="NCBI Taxonomy" id="5974"/>
    <lineage>
        <taxon>Eukaryota</taxon>
        <taxon>Sar</taxon>
        <taxon>Alveolata</taxon>
        <taxon>Ciliophora</taxon>
        <taxon>Intramacronucleata</taxon>
        <taxon>Spirotrichea</taxon>
        <taxon>Stichotrichia</taxon>
        <taxon>Sporadotrichida</taxon>
        <taxon>Halteriidae</taxon>
        <taxon>Halteria</taxon>
    </lineage>
</organism>
<dbReference type="Proteomes" id="UP000785679">
    <property type="component" value="Unassembled WGS sequence"/>
</dbReference>
<reference evidence="2" key="1">
    <citation type="submission" date="2019-06" db="EMBL/GenBank/DDBJ databases">
        <authorList>
            <person name="Zheng W."/>
        </authorList>
    </citation>
    <scope>NUCLEOTIDE SEQUENCE</scope>
    <source>
        <strain evidence="2">QDHG01</strain>
    </source>
</reference>
<dbReference type="AlphaFoldDB" id="A0A8J8P0E0"/>
<evidence type="ECO:0000313" key="3">
    <source>
        <dbReference type="Proteomes" id="UP000785679"/>
    </source>
</evidence>
<feature type="compositionally biased region" description="Low complexity" evidence="1">
    <location>
        <begin position="16"/>
        <end position="33"/>
    </location>
</feature>
<feature type="region of interest" description="Disordered" evidence="1">
    <location>
        <begin position="650"/>
        <end position="687"/>
    </location>
</feature>
<evidence type="ECO:0000256" key="1">
    <source>
        <dbReference type="SAM" id="MobiDB-lite"/>
    </source>
</evidence>
<feature type="region of interest" description="Disordered" evidence="1">
    <location>
        <begin position="16"/>
        <end position="40"/>
    </location>
</feature>
<gene>
    <name evidence="2" type="ORF">FGO68_gene1111</name>
</gene>
<feature type="compositionally biased region" description="Polar residues" evidence="1">
    <location>
        <begin position="616"/>
        <end position="630"/>
    </location>
</feature>
<dbReference type="OrthoDB" id="10660716at2759"/>
<feature type="compositionally biased region" description="Polar residues" evidence="1">
    <location>
        <begin position="650"/>
        <end position="659"/>
    </location>
</feature>
<accession>A0A8J8P0E0</accession>
<evidence type="ECO:0000313" key="2">
    <source>
        <dbReference type="EMBL" id="TNV84762.1"/>
    </source>
</evidence>
<name>A0A8J8P0E0_HALGN</name>
<feature type="region of interest" description="Disordered" evidence="1">
    <location>
        <begin position="989"/>
        <end position="1042"/>
    </location>
</feature>
<comment type="caution">
    <text evidence="2">The sequence shown here is derived from an EMBL/GenBank/DDBJ whole genome shotgun (WGS) entry which is preliminary data.</text>
</comment>
<proteinExistence type="predicted"/>
<feature type="compositionally biased region" description="Polar residues" evidence="1">
    <location>
        <begin position="667"/>
        <end position="687"/>
    </location>
</feature>
<dbReference type="EMBL" id="RRYP01002442">
    <property type="protein sequence ID" value="TNV84762.1"/>
    <property type="molecule type" value="Genomic_DNA"/>
</dbReference>
<keyword evidence="3" id="KW-1185">Reference proteome</keyword>
<feature type="compositionally biased region" description="Polar residues" evidence="1">
    <location>
        <begin position="946"/>
        <end position="965"/>
    </location>
</feature>
<protein>
    <submittedName>
        <fullName evidence="2">Uncharacterized protein</fullName>
    </submittedName>
</protein>
<feature type="compositionally biased region" description="Polar residues" evidence="1">
    <location>
        <begin position="990"/>
        <end position="1005"/>
    </location>
</feature>
<feature type="region of interest" description="Disordered" evidence="1">
    <location>
        <begin position="615"/>
        <end position="636"/>
    </location>
</feature>